<dbReference type="SUPFAM" id="SSF50814">
    <property type="entry name" value="Lipocalins"/>
    <property type="match status" value="1"/>
</dbReference>
<dbReference type="Proteomes" id="UP000184088">
    <property type="component" value="Unassembled WGS sequence"/>
</dbReference>
<dbReference type="InterPro" id="IPR015231">
    <property type="entry name" value="DUF1934"/>
</dbReference>
<reference evidence="1 2" key="1">
    <citation type="submission" date="2016-11" db="EMBL/GenBank/DDBJ databases">
        <authorList>
            <person name="Jaros S."/>
            <person name="Januszkiewicz K."/>
            <person name="Wedrychowicz H."/>
        </authorList>
    </citation>
    <scope>NUCLEOTIDE SEQUENCE [LARGE SCALE GENOMIC DNA]</scope>
    <source>
        <strain evidence="1 2">DSM 17918</strain>
    </source>
</reference>
<dbReference type="AlphaFoldDB" id="A0A1M5AFX2"/>
<organism evidence="1 2">
    <name type="scientific">Caldanaerobius fijiensis DSM 17918</name>
    <dbReference type="NCBI Taxonomy" id="1121256"/>
    <lineage>
        <taxon>Bacteria</taxon>
        <taxon>Bacillati</taxon>
        <taxon>Bacillota</taxon>
        <taxon>Clostridia</taxon>
        <taxon>Thermoanaerobacterales</taxon>
        <taxon>Thermoanaerobacteraceae</taxon>
        <taxon>Caldanaerobius</taxon>
    </lineage>
</organism>
<sequence>MNKKAIITIRGIHQVEDNRDTIELVTEGNYYKKGNNYYIHYDESEISGMEGTSTTIKIEPERVVMLRRGENTARMVFEKGRKHAAEYYTPFGEMGVNVTSKKLKADFNESSGELYIKYVLDIDDRILSTNEIHVTVRGVN</sequence>
<proteinExistence type="predicted"/>
<dbReference type="Gene3D" id="2.40.128.20">
    <property type="match status" value="1"/>
</dbReference>
<dbReference type="EMBL" id="FQVH01000017">
    <property type="protein sequence ID" value="SHF29163.1"/>
    <property type="molecule type" value="Genomic_DNA"/>
</dbReference>
<dbReference type="OrthoDB" id="1680906at2"/>
<dbReference type="RefSeq" id="WP_073343795.1">
    <property type="nucleotide sequence ID" value="NZ_FQVH01000017.1"/>
</dbReference>
<name>A0A1M5AFX2_9THEO</name>
<dbReference type="Pfam" id="PF09148">
    <property type="entry name" value="DUF1934"/>
    <property type="match status" value="1"/>
</dbReference>
<gene>
    <name evidence="1" type="ORF">SAMN02746089_01632</name>
</gene>
<evidence type="ECO:0000313" key="1">
    <source>
        <dbReference type="EMBL" id="SHF29163.1"/>
    </source>
</evidence>
<keyword evidence="2" id="KW-1185">Reference proteome</keyword>
<dbReference type="STRING" id="1121256.SAMN02746089_01632"/>
<protein>
    <submittedName>
        <fullName evidence="1">Uncharacterized beta-barrel protein YwiB, DUF1934 family</fullName>
    </submittedName>
</protein>
<dbReference type="InterPro" id="IPR012674">
    <property type="entry name" value="Calycin"/>
</dbReference>
<accession>A0A1M5AFX2</accession>
<evidence type="ECO:0000313" key="2">
    <source>
        <dbReference type="Proteomes" id="UP000184088"/>
    </source>
</evidence>